<reference evidence="2 3" key="1">
    <citation type="submission" date="2024-06" db="EMBL/GenBank/DDBJ databases">
        <title>The Natural Products Discovery Center: Release of the First 8490 Sequenced Strains for Exploring Actinobacteria Biosynthetic Diversity.</title>
        <authorList>
            <person name="Kalkreuter E."/>
            <person name="Kautsar S.A."/>
            <person name="Yang D."/>
            <person name="Bader C.D."/>
            <person name="Teijaro C.N."/>
            <person name="Fluegel L."/>
            <person name="Davis C.M."/>
            <person name="Simpson J.R."/>
            <person name="Lauterbach L."/>
            <person name="Steele A.D."/>
            <person name="Gui C."/>
            <person name="Meng S."/>
            <person name="Li G."/>
            <person name="Viehrig K."/>
            <person name="Ye F."/>
            <person name="Su P."/>
            <person name="Kiefer A.F."/>
            <person name="Nichols A."/>
            <person name="Cepeda A.J."/>
            <person name="Yan W."/>
            <person name="Fan B."/>
            <person name="Jiang Y."/>
            <person name="Adhikari A."/>
            <person name="Zheng C.-J."/>
            <person name="Schuster L."/>
            <person name="Cowan T.M."/>
            <person name="Smanski M.J."/>
            <person name="Chevrette M.G."/>
            <person name="De Carvalho L.P.S."/>
            <person name="Shen B."/>
        </authorList>
    </citation>
    <scope>NUCLEOTIDE SEQUENCE [LARGE SCALE GENOMIC DNA]</scope>
    <source>
        <strain evidence="2 3">NPDC001166</strain>
    </source>
</reference>
<proteinExistence type="predicted"/>
<evidence type="ECO:0000313" key="3">
    <source>
        <dbReference type="Proteomes" id="UP001470023"/>
    </source>
</evidence>
<organism evidence="2 3">
    <name type="scientific">Streptomyces sp. 900105245</name>
    <dbReference type="NCBI Taxonomy" id="3154379"/>
    <lineage>
        <taxon>Bacteria</taxon>
        <taxon>Bacillati</taxon>
        <taxon>Actinomycetota</taxon>
        <taxon>Actinomycetes</taxon>
        <taxon>Kitasatosporales</taxon>
        <taxon>Streptomycetaceae</taxon>
        <taxon>Streptomyces</taxon>
    </lineage>
</organism>
<dbReference type="EMBL" id="JBEPAZ010000074">
    <property type="protein sequence ID" value="MER6433905.1"/>
    <property type="molecule type" value="Genomic_DNA"/>
</dbReference>
<sequence>MNTLPEPVVPTGDRAGRHPASALPPPAERGATIIPDKVVGRIAAEAGRVAQRNRAAVPQDRDPGAAPSASVVSQAGAVRLRLAVDLPYPTDLARVCQQIQHDDGDRVAQLTGMRVDEVTLTIRRLLTAPGPGRRRVR</sequence>
<evidence type="ECO:0000313" key="2">
    <source>
        <dbReference type="EMBL" id="MER6433905.1"/>
    </source>
</evidence>
<comment type="caution">
    <text evidence="2">The sequence shown here is derived from an EMBL/GenBank/DDBJ whole genome shotgun (WGS) entry which is preliminary data.</text>
</comment>
<evidence type="ECO:0000256" key="1">
    <source>
        <dbReference type="SAM" id="MobiDB-lite"/>
    </source>
</evidence>
<accession>A0ABV1UKU7</accession>
<gene>
    <name evidence="2" type="ORF">ABT272_40325</name>
</gene>
<name>A0ABV1UKU7_9ACTN</name>
<protein>
    <submittedName>
        <fullName evidence="2">Asp23/Gls24 family envelope stress response protein</fullName>
    </submittedName>
</protein>
<feature type="region of interest" description="Disordered" evidence="1">
    <location>
        <begin position="1"/>
        <end position="31"/>
    </location>
</feature>
<dbReference type="Proteomes" id="UP001470023">
    <property type="component" value="Unassembled WGS sequence"/>
</dbReference>
<feature type="region of interest" description="Disordered" evidence="1">
    <location>
        <begin position="49"/>
        <end position="71"/>
    </location>
</feature>
<keyword evidence="3" id="KW-1185">Reference proteome</keyword>
<dbReference type="RefSeq" id="WP_352065866.1">
    <property type="nucleotide sequence ID" value="NZ_JBEPAZ010000074.1"/>
</dbReference>